<evidence type="ECO:0000256" key="2">
    <source>
        <dbReference type="ARBA" id="ARBA00022801"/>
    </source>
</evidence>
<feature type="domain" description="SF3 helicase" evidence="4">
    <location>
        <begin position="471"/>
        <end position="632"/>
    </location>
</feature>
<gene>
    <name evidence="5" type="ORF">LCGC14_0343120</name>
</gene>
<keyword evidence="2" id="KW-0378">Hydrolase</keyword>
<dbReference type="Gene3D" id="3.40.50.300">
    <property type="entry name" value="P-loop containing nucleotide triphosphate hydrolases"/>
    <property type="match status" value="1"/>
</dbReference>
<dbReference type="EMBL" id="LAZR01000252">
    <property type="protein sequence ID" value="KKN79124.1"/>
    <property type="molecule type" value="Genomic_DNA"/>
</dbReference>
<comment type="caution">
    <text evidence="5">The sequence shown here is derived from an EMBL/GenBank/DDBJ whole genome shotgun (WGS) entry which is preliminary data.</text>
</comment>
<dbReference type="Pfam" id="PF19263">
    <property type="entry name" value="DUF5906"/>
    <property type="match status" value="1"/>
</dbReference>
<reference evidence="5" key="1">
    <citation type="journal article" date="2015" name="Nature">
        <title>Complex archaea that bridge the gap between prokaryotes and eukaryotes.</title>
        <authorList>
            <person name="Spang A."/>
            <person name="Saw J.H."/>
            <person name="Jorgensen S.L."/>
            <person name="Zaremba-Niedzwiedzka K."/>
            <person name="Martijn J."/>
            <person name="Lind A.E."/>
            <person name="van Eijk R."/>
            <person name="Schleper C."/>
            <person name="Guy L."/>
            <person name="Ettema T.J."/>
        </authorList>
    </citation>
    <scope>NUCLEOTIDE SEQUENCE</scope>
</reference>
<dbReference type="GO" id="GO:0016787">
    <property type="term" value="F:hydrolase activity"/>
    <property type="evidence" value="ECO:0007669"/>
    <property type="project" value="UniProtKB-KW"/>
</dbReference>
<dbReference type="InterPro" id="IPR051620">
    <property type="entry name" value="ORF904-like_C"/>
</dbReference>
<dbReference type="NCBIfam" id="TIGR01613">
    <property type="entry name" value="primase_Cterm"/>
    <property type="match status" value="1"/>
</dbReference>
<protein>
    <recommendedName>
        <fullName evidence="4">SF3 helicase domain-containing protein</fullName>
    </recommendedName>
</protein>
<dbReference type="PANTHER" id="PTHR35372:SF2">
    <property type="entry name" value="SF3 HELICASE DOMAIN-CONTAINING PROTEIN"/>
    <property type="match status" value="1"/>
</dbReference>
<evidence type="ECO:0000259" key="4">
    <source>
        <dbReference type="PROSITE" id="PS51206"/>
    </source>
</evidence>
<name>A0A0F9TIN6_9ZZZZ</name>
<dbReference type="GO" id="GO:0005524">
    <property type="term" value="F:ATP binding"/>
    <property type="evidence" value="ECO:0007669"/>
    <property type="project" value="UniProtKB-KW"/>
</dbReference>
<evidence type="ECO:0000256" key="3">
    <source>
        <dbReference type="ARBA" id="ARBA00022840"/>
    </source>
</evidence>
<evidence type="ECO:0000256" key="1">
    <source>
        <dbReference type="ARBA" id="ARBA00022741"/>
    </source>
</evidence>
<dbReference type="InterPro" id="IPR027417">
    <property type="entry name" value="P-loop_NTPase"/>
</dbReference>
<dbReference type="AlphaFoldDB" id="A0A0F9TIN6"/>
<keyword evidence="3" id="KW-0067">ATP-binding</keyword>
<proteinExistence type="predicted"/>
<evidence type="ECO:0000313" key="5">
    <source>
        <dbReference type="EMBL" id="KKN79124.1"/>
    </source>
</evidence>
<organism evidence="5">
    <name type="scientific">marine sediment metagenome</name>
    <dbReference type="NCBI Taxonomy" id="412755"/>
    <lineage>
        <taxon>unclassified sequences</taxon>
        <taxon>metagenomes</taxon>
        <taxon>ecological metagenomes</taxon>
    </lineage>
</organism>
<dbReference type="SUPFAM" id="SSF52540">
    <property type="entry name" value="P-loop containing nucleoside triphosphate hydrolases"/>
    <property type="match status" value="1"/>
</dbReference>
<accession>A0A0F9TIN6</accession>
<keyword evidence="1" id="KW-0547">Nucleotide-binding</keyword>
<dbReference type="PANTHER" id="PTHR35372">
    <property type="entry name" value="ATP BINDING PROTEIN-RELATED"/>
    <property type="match status" value="1"/>
</dbReference>
<dbReference type="InterPro" id="IPR014015">
    <property type="entry name" value="Helicase_SF3_DNA-vir"/>
</dbReference>
<dbReference type="PROSITE" id="PS51206">
    <property type="entry name" value="SF3_HELICASE_1"/>
    <property type="match status" value="1"/>
</dbReference>
<sequence>MTSGLYRAFAEELGIIATPLETLDVGYLPVSMKNGEPHTENAWILPERNAKGEVVGLMRRFQNGQKFCVTGSKHGLYYAFNTDSNQTVKRYNPGNHGWMRVDDRDYPSNKDGCPLCGKKKGCMVSRDDPDSPPAVMCITNKSKRQFSLGWLHILDKERNLGGFNHVMKIEDDQPILIVEGFSDTAAAMSIGLNAIGKPGNIAGNQMLKDMPLTGRAVYLIGENDAGFNKKGQRQHPGKDGMDSTYVALREMCKVTRVYPPEGVKDMREWVTGGLTREEFLTYVEEHGLVDDGVGDHILDSDQALDIASRFLKEEFNKGGSLSLRLYNKDWYEWNGKHYAWLSSDVLHGELYKFLTGKQYIHRDPNGGEKVLPYKAQRSKVGDIIATFNKWCLVTHDPPVWVPGSNGIPPNNLIMFNNGALDIDDYVNHGRVTLHLPSPELFSLTCCPYDFDPDARSEFVEDFMSETFDDSESVSLVWEWIGYMMTTDIGFEKIMLLHGAPRSGKGTILDMWAGMMGKENCSAMTLEQLTGSFGLEPLVGKLACMFGDVRNPQAKILSKALELMLQVAGGDSVPVNRKGIAISPRVQLMIRFCMAMNELPAFLDHSRAMESRLLILNFPRGHVYDSDPLIKQEVVREAETGSLINYALEGLRRLRANRKFTDPPSSKPVMDQFRTIASPVSSFTDECCVVNPHEHEELNNLFSAWCTWCKNSGRKAFQPEQFAKWLLGHVPHAEKSFKDNNHRRVTILTGVKLNEWAINNLLE</sequence>
<dbReference type="InterPro" id="IPR006500">
    <property type="entry name" value="Helicase_put_C_phage/plasmid"/>
</dbReference>
<dbReference type="InterPro" id="IPR045455">
    <property type="entry name" value="NrS-1_pol-like_helicase"/>
</dbReference>